<protein>
    <submittedName>
        <fullName evidence="2">Uncharacterized protein</fullName>
    </submittedName>
</protein>
<evidence type="ECO:0000313" key="2">
    <source>
        <dbReference type="EMBL" id="SVD28611.1"/>
    </source>
</evidence>
<reference evidence="2" key="1">
    <citation type="submission" date="2018-05" db="EMBL/GenBank/DDBJ databases">
        <authorList>
            <person name="Lanie J.A."/>
            <person name="Ng W.-L."/>
            <person name="Kazmierczak K.M."/>
            <person name="Andrzejewski T.M."/>
            <person name="Davidsen T.M."/>
            <person name="Wayne K.J."/>
            <person name="Tettelin H."/>
            <person name="Glass J.I."/>
            <person name="Rusch D."/>
            <person name="Podicherti R."/>
            <person name="Tsui H.-C.T."/>
            <person name="Winkler M.E."/>
        </authorList>
    </citation>
    <scope>NUCLEOTIDE SEQUENCE</scope>
</reference>
<evidence type="ECO:0000256" key="1">
    <source>
        <dbReference type="SAM" id="Phobius"/>
    </source>
</evidence>
<name>A0A382U4D8_9ZZZZ</name>
<dbReference type="AlphaFoldDB" id="A0A382U4D8"/>
<gene>
    <name evidence="2" type="ORF">METZ01_LOCUS381465</name>
</gene>
<organism evidence="2">
    <name type="scientific">marine metagenome</name>
    <dbReference type="NCBI Taxonomy" id="408172"/>
    <lineage>
        <taxon>unclassified sequences</taxon>
        <taxon>metagenomes</taxon>
        <taxon>ecological metagenomes</taxon>
    </lineage>
</organism>
<feature type="transmembrane region" description="Helical" evidence="1">
    <location>
        <begin position="12"/>
        <end position="32"/>
    </location>
</feature>
<keyword evidence="1" id="KW-0812">Transmembrane</keyword>
<dbReference type="EMBL" id="UINC01141083">
    <property type="protein sequence ID" value="SVD28611.1"/>
    <property type="molecule type" value="Genomic_DNA"/>
</dbReference>
<keyword evidence="1" id="KW-1133">Transmembrane helix</keyword>
<proteinExistence type="predicted"/>
<sequence length="79" mass="8841">MALNKNTKRTIIILSSLAAVIIIGIATGVINFDPVTKSKSNTYGKSDQCFAKLKKKLSKEKMLAIMNKKKWDQSFCDFL</sequence>
<accession>A0A382U4D8</accession>
<keyword evidence="1" id="KW-0472">Membrane</keyword>